<evidence type="ECO:0000256" key="2">
    <source>
        <dbReference type="ARBA" id="ARBA00022533"/>
    </source>
</evidence>
<feature type="binding site" evidence="7">
    <location>
        <position position="173"/>
    </location>
    <ligand>
        <name>Na(+)</name>
        <dbReference type="ChEBI" id="CHEBI:29101"/>
    </ligand>
</feature>
<reference evidence="8" key="1">
    <citation type="journal article" date="2014" name="Int. J. Syst. Evol. Microbiol.">
        <title>Complete genome sequence of Corynebacterium casei LMG S-19264T (=DSM 44701T), isolated from a smear-ripened cheese.</title>
        <authorList>
            <consortium name="US DOE Joint Genome Institute (JGI-PGF)"/>
            <person name="Walter F."/>
            <person name="Albersmeier A."/>
            <person name="Kalinowski J."/>
            <person name="Ruckert C."/>
        </authorList>
    </citation>
    <scope>NUCLEOTIDE SEQUENCE</scope>
    <source>
        <strain evidence="8">VKM B-1513</strain>
    </source>
</reference>
<keyword evidence="7" id="KW-0479">Metal-binding</keyword>
<dbReference type="GO" id="GO:0005839">
    <property type="term" value="C:proteasome core complex"/>
    <property type="evidence" value="ECO:0007669"/>
    <property type="project" value="InterPro"/>
</dbReference>
<dbReference type="Proteomes" id="UP001143486">
    <property type="component" value="Unassembled WGS sequence"/>
</dbReference>
<comment type="function">
    <text evidence="7">Protease subunit of a proteasome-like degradation complex believed to be a general protein degrading machinery.</text>
</comment>
<dbReference type="PIRSF" id="PIRSF039093">
    <property type="entry name" value="HslV"/>
    <property type="match status" value="1"/>
</dbReference>
<keyword evidence="9" id="KW-1185">Reference proteome</keyword>
<keyword evidence="5 7" id="KW-0378">Hydrolase</keyword>
<dbReference type="RefSeq" id="WP_271187262.1">
    <property type="nucleotide sequence ID" value="NZ_BSFE01000006.1"/>
</dbReference>
<keyword evidence="7" id="KW-0963">Cytoplasm</keyword>
<keyword evidence="6 7" id="KW-0915">Sodium</keyword>
<dbReference type="GO" id="GO:0004298">
    <property type="term" value="F:threonine-type endopeptidase activity"/>
    <property type="evidence" value="ECO:0007669"/>
    <property type="project" value="UniProtKB-KW"/>
</dbReference>
<dbReference type="NCBIfam" id="TIGR03692">
    <property type="entry name" value="ATP_dep_HslV"/>
    <property type="match status" value="1"/>
</dbReference>
<evidence type="ECO:0000256" key="4">
    <source>
        <dbReference type="ARBA" id="ARBA00022698"/>
    </source>
</evidence>
<dbReference type="HAMAP" id="MF_00248">
    <property type="entry name" value="HslV"/>
    <property type="match status" value="1"/>
</dbReference>
<dbReference type="Gene3D" id="3.60.20.10">
    <property type="entry name" value="Glutamine Phosphoribosylpyrophosphate, subunit 1, domain 1"/>
    <property type="match status" value="1"/>
</dbReference>
<dbReference type="InterPro" id="IPR001353">
    <property type="entry name" value="Proteasome_sua/b"/>
</dbReference>
<keyword evidence="3 7" id="KW-0645">Protease</keyword>
<dbReference type="NCBIfam" id="NF003964">
    <property type="entry name" value="PRK05456.1"/>
    <property type="match status" value="1"/>
</dbReference>
<organism evidence="8 9">
    <name type="scientific">Maricaulis virginensis</name>
    <dbReference type="NCBI Taxonomy" id="144022"/>
    <lineage>
        <taxon>Bacteria</taxon>
        <taxon>Pseudomonadati</taxon>
        <taxon>Pseudomonadota</taxon>
        <taxon>Alphaproteobacteria</taxon>
        <taxon>Maricaulales</taxon>
        <taxon>Maricaulaceae</taxon>
        <taxon>Maricaulis</taxon>
    </lineage>
</organism>
<keyword evidence="2 7" id="KW-0021">Allosteric enzyme</keyword>
<name>A0A9W6IPM3_9PROT</name>
<dbReference type="GO" id="GO:0046872">
    <property type="term" value="F:metal ion binding"/>
    <property type="evidence" value="ECO:0007669"/>
    <property type="project" value="UniProtKB-KW"/>
</dbReference>
<dbReference type="InterPro" id="IPR022281">
    <property type="entry name" value="ATP-dep_Prtase_HsIV_su"/>
</dbReference>
<dbReference type="Pfam" id="PF00227">
    <property type="entry name" value="Proteasome"/>
    <property type="match status" value="1"/>
</dbReference>
<comment type="caution">
    <text evidence="8">The sequence shown here is derived from an EMBL/GenBank/DDBJ whole genome shotgun (WGS) entry which is preliminary data.</text>
</comment>
<feature type="binding site" evidence="7">
    <location>
        <position position="170"/>
    </location>
    <ligand>
        <name>Na(+)</name>
        <dbReference type="ChEBI" id="CHEBI:29101"/>
    </ligand>
</feature>
<dbReference type="PROSITE" id="PS51476">
    <property type="entry name" value="PROTEASOME_BETA_2"/>
    <property type="match status" value="1"/>
</dbReference>
<feature type="active site" evidence="7">
    <location>
        <position position="16"/>
    </location>
</feature>
<feature type="binding site" evidence="7">
    <location>
        <position position="176"/>
    </location>
    <ligand>
        <name>Na(+)</name>
        <dbReference type="ChEBI" id="CHEBI:29101"/>
    </ligand>
</feature>
<evidence type="ECO:0000313" key="8">
    <source>
        <dbReference type="EMBL" id="GLK52905.1"/>
    </source>
</evidence>
<dbReference type="CDD" id="cd01913">
    <property type="entry name" value="protease_HslV"/>
    <property type="match status" value="1"/>
</dbReference>
<dbReference type="EC" id="3.4.25.2" evidence="7"/>
<evidence type="ECO:0000313" key="9">
    <source>
        <dbReference type="Proteomes" id="UP001143486"/>
    </source>
</evidence>
<accession>A0A9W6IPM3</accession>
<dbReference type="PANTHER" id="PTHR32194:SF7">
    <property type="entry name" value="ATP-DEPENDENT PROTEASE SUBUNIT HSLV"/>
    <property type="match status" value="1"/>
</dbReference>
<keyword evidence="4 7" id="KW-0888">Threonine protease</keyword>
<protein>
    <recommendedName>
        <fullName evidence="7">ATP-dependent protease subunit HslV</fullName>
        <ecNumber evidence="7">3.4.25.2</ecNumber>
    </recommendedName>
</protein>
<evidence type="ECO:0000256" key="3">
    <source>
        <dbReference type="ARBA" id="ARBA00022670"/>
    </source>
</evidence>
<evidence type="ECO:0000256" key="5">
    <source>
        <dbReference type="ARBA" id="ARBA00022801"/>
    </source>
</evidence>
<dbReference type="InterPro" id="IPR029055">
    <property type="entry name" value="Ntn_hydrolases_N"/>
</dbReference>
<dbReference type="SUPFAM" id="SSF56235">
    <property type="entry name" value="N-terminal nucleophile aminohydrolases (Ntn hydrolases)"/>
    <property type="match status" value="1"/>
</dbReference>
<gene>
    <name evidence="7 8" type="primary">hslV</name>
    <name evidence="8" type="ORF">GCM10017621_24130</name>
</gene>
<comment type="similarity">
    <text evidence="1 7">Belongs to the peptidase T1B family. HslV subfamily.</text>
</comment>
<reference evidence="8" key="2">
    <citation type="submission" date="2023-01" db="EMBL/GenBank/DDBJ databases">
        <authorList>
            <person name="Sun Q."/>
            <person name="Evtushenko L."/>
        </authorList>
    </citation>
    <scope>NUCLEOTIDE SEQUENCE</scope>
    <source>
        <strain evidence="8">VKM B-1513</strain>
    </source>
</reference>
<evidence type="ECO:0000256" key="7">
    <source>
        <dbReference type="HAMAP-Rule" id="MF_00248"/>
    </source>
</evidence>
<evidence type="ECO:0000256" key="6">
    <source>
        <dbReference type="ARBA" id="ARBA00023053"/>
    </source>
</evidence>
<evidence type="ECO:0000256" key="1">
    <source>
        <dbReference type="ARBA" id="ARBA00006053"/>
    </source>
</evidence>
<dbReference type="EMBL" id="BSFE01000006">
    <property type="protein sequence ID" value="GLK52905.1"/>
    <property type="molecule type" value="Genomic_DNA"/>
</dbReference>
<dbReference type="AlphaFoldDB" id="A0A9W6IPM3"/>
<comment type="activity regulation">
    <text evidence="7">Allosterically activated by HslU binding.</text>
</comment>
<comment type="catalytic activity">
    <reaction evidence="7">
        <text>ATP-dependent cleavage of peptide bonds with broad specificity.</text>
        <dbReference type="EC" id="3.4.25.2"/>
    </reaction>
</comment>
<dbReference type="PANTHER" id="PTHR32194">
    <property type="entry name" value="METALLOPROTEASE TLDD"/>
    <property type="match status" value="1"/>
</dbReference>
<sequence length="188" mass="20088">MTSPTDYADASQWRGTTIVAVRKAGKLVIAGDGQVSIGPTVMKGNARKVRRLAGGNVVAGFAGATADAFALFERLEVKLEQYPGQLARACVELAKDWRTDRYLRRLEAMLIVGDSVETYLLTGAGDVLEPEDGIVAVGSGGNYALSAARALFDYEDDPEVIARKSMAIAARICVYTNENLTVEVLGSK</sequence>
<proteinExistence type="inferred from homology"/>
<dbReference type="GO" id="GO:0051603">
    <property type="term" value="P:proteolysis involved in protein catabolic process"/>
    <property type="evidence" value="ECO:0007669"/>
    <property type="project" value="InterPro"/>
</dbReference>
<comment type="subcellular location">
    <subcellularLocation>
        <location evidence="7">Cytoplasm</location>
    </subcellularLocation>
</comment>
<dbReference type="InterPro" id="IPR023333">
    <property type="entry name" value="Proteasome_suB-type"/>
</dbReference>
<dbReference type="GO" id="GO:0009376">
    <property type="term" value="C:HslUV protease complex"/>
    <property type="evidence" value="ECO:0007669"/>
    <property type="project" value="UniProtKB-UniRule"/>
</dbReference>
<comment type="subunit">
    <text evidence="7">A double ring-shaped homohexamer of HslV is capped on each side by a ring-shaped HslU homohexamer. The assembly of the HslU/HslV complex is dependent on binding of ATP.</text>
</comment>